<sequence>MPDVTVVIPLYGTHEGRDSLLAVTAAWLAQDVPCEVVVATAGDIPVTVAEDRDAHRRVRVVRADARLAAPGLLRNAGAAQARSPMLYLSDADIAPLGRDYLRRALRLATAGRAFAQPWMHRLLGGLREGGPHGPVDCRPTGTDPFCFVRAGSDGSLRQCDDERLLWEERSYGTQRYPTPLVFPPAAGLAPGTHDDYQWRAPYHWGALLLARRTFLEVGGYCPRYFGWGREDDDLLVKAAARDRVVRGWRAEPSLACLHFEHPLPFSEPSGESPEWKANDALYARRTAAGADAMIEEDLAARRDHGREVE</sequence>
<dbReference type="SUPFAM" id="SSF53448">
    <property type="entry name" value="Nucleotide-diphospho-sugar transferases"/>
    <property type="match status" value="1"/>
</dbReference>
<protein>
    <recommendedName>
        <fullName evidence="2">Galactosyltransferase C-terminal domain-containing protein</fullName>
    </recommendedName>
</protein>
<comment type="caution">
    <text evidence="3">The sequence shown here is derived from an EMBL/GenBank/DDBJ whole genome shotgun (WGS) entry which is preliminary data.</text>
</comment>
<evidence type="ECO:0000313" key="3">
    <source>
        <dbReference type="EMBL" id="GGU54890.1"/>
    </source>
</evidence>
<feature type="domain" description="Galactosyltransferase C-terminal" evidence="2">
    <location>
        <begin position="205"/>
        <end position="240"/>
    </location>
</feature>
<keyword evidence="4" id="KW-1185">Reference proteome</keyword>
<dbReference type="Proteomes" id="UP000654471">
    <property type="component" value="Unassembled WGS sequence"/>
</dbReference>
<dbReference type="InterPro" id="IPR029044">
    <property type="entry name" value="Nucleotide-diphossugar_trans"/>
</dbReference>
<organism evidence="3 4">
    <name type="scientific">Streptomyces albospinus</name>
    <dbReference type="NCBI Taxonomy" id="285515"/>
    <lineage>
        <taxon>Bacteria</taxon>
        <taxon>Bacillati</taxon>
        <taxon>Actinomycetota</taxon>
        <taxon>Actinomycetes</taxon>
        <taxon>Kitasatosporales</taxon>
        <taxon>Streptomycetaceae</taxon>
        <taxon>Streptomyces</taxon>
    </lineage>
</organism>
<proteinExistence type="predicted"/>
<evidence type="ECO:0000256" key="1">
    <source>
        <dbReference type="ARBA" id="ARBA00022679"/>
    </source>
</evidence>
<name>A0ABQ2UWU1_9ACTN</name>
<keyword evidence="1" id="KW-0808">Transferase</keyword>
<dbReference type="InterPro" id="IPR027791">
    <property type="entry name" value="Galactosyl_T_C"/>
</dbReference>
<gene>
    <name evidence="3" type="ORF">GCM10010211_19470</name>
</gene>
<dbReference type="Pfam" id="PF02709">
    <property type="entry name" value="Glyco_transf_7C"/>
    <property type="match status" value="1"/>
</dbReference>
<evidence type="ECO:0000313" key="4">
    <source>
        <dbReference type="Proteomes" id="UP000654471"/>
    </source>
</evidence>
<evidence type="ECO:0000259" key="2">
    <source>
        <dbReference type="Pfam" id="PF02709"/>
    </source>
</evidence>
<dbReference type="CDD" id="cd00761">
    <property type="entry name" value="Glyco_tranf_GTA_type"/>
    <property type="match status" value="1"/>
</dbReference>
<accession>A0ABQ2UWU1</accession>
<reference evidence="4" key="1">
    <citation type="journal article" date="2019" name="Int. J. Syst. Evol. Microbiol.">
        <title>The Global Catalogue of Microorganisms (GCM) 10K type strain sequencing project: providing services to taxonomists for standard genome sequencing and annotation.</title>
        <authorList>
            <consortium name="The Broad Institute Genomics Platform"/>
            <consortium name="The Broad Institute Genome Sequencing Center for Infectious Disease"/>
            <person name="Wu L."/>
            <person name="Ma J."/>
        </authorList>
    </citation>
    <scope>NUCLEOTIDE SEQUENCE [LARGE SCALE GENOMIC DNA]</scope>
    <source>
        <strain evidence="4">JCM 3399</strain>
    </source>
</reference>
<dbReference type="EMBL" id="BMRP01000005">
    <property type="protein sequence ID" value="GGU54890.1"/>
    <property type="molecule type" value="Genomic_DNA"/>
</dbReference>
<dbReference type="Gene3D" id="3.90.550.10">
    <property type="entry name" value="Spore Coat Polysaccharide Biosynthesis Protein SpsA, Chain A"/>
    <property type="match status" value="1"/>
</dbReference>
<dbReference type="RefSeq" id="WP_229852101.1">
    <property type="nucleotide sequence ID" value="NZ_BMRP01000005.1"/>
</dbReference>